<organism evidence="1 2">
    <name type="scientific">Lipomyces orientalis</name>
    <dbReference type="NCBI Taxonomy" id="1233043"/>
    <lineage>
        <taxon>Eukaryota</taxon>
        <taxon>Fungi</taxon>
        <taxon>Dikarya</taxon>
        <taxon>Ascomycota</taxon>
        <taxon>Saccharomycotina</taxon>
        <taxon>Lipomycetes</taxon>
        <taxon>Lipomycetales</taxon>
        <taxon>Lipomycetaceae</taxon>
        <taxon>Lipomyces</taxon>
    </lineage>
</organism>
<accession>A0ACC3TKV6</accession>
<gene>
    <name evidence="1" type="ORF">V1517DRAFT_374415</name>
</gene>
<evidence type="ECO:0000313" key="1">
    <source>
        <dbReference type="EMBL" id="KAK9321797.1"/>
    </source>
</evidence>
<name>A0ACC3TKV6_9ASCO</name>
<dbReference type="Proteomes" id="UP001489719">
    <property type="component" value="Unassembled WGS sequence"/>
</dbReference>
<protein>
    <submittedName>
        <fullName evidence="1">SUR7/PalI family-domain-containing protein</fullName>
    </submittedName>
</protein>
<keyword evidence="2" id="KW-1185">Reference proteome</keyword>
<evidence type="ECO:0000313" key="2">
    <source>
        <dbReference type="Proteomes" id="UP001489719"/>
    </source>
</evidence>
<sequence>MAMLPRAATPLCVLLTIAFGLQLVAVISVPIVESITLATYESVKFGVFGICTTEGCSPVRIGYPNSIVSGEGNDFSLPSNARHSLTNLLIVHPIAAGFTLILLILSLIAHFHGPANSPRYLFFLLIFCLPTFILSLLAFLVDILLFIPHLSWGGWIVLAATVIIAVCSLILCTMRRTLSSRKAMRKRIFESSTEEGPNSMRLNQMPFYPPGTNPQTAGMYQVADHDREVLIYDDSEGKVAKQGSLDDEDSTLTRDNSGTLSGEPNAISDYDSPPHSRYDHTRANPRDGNGYRPPAAEYTRFNNSASPRLGTQQHRHDQRSNGDQAFDPYTAPSNHDHGPGSYGYPQPGVVANPYSEYPRDRNPHTARPRTPRQRPTYPVVLPPAGSAIVRRPSEPDVIARSEPVANDVSPDGPDSANVTGETTLHDSGEYPTAREIPTAGTPVNGDVPTLGEDENPNPFPPRTETPAMSSSVNAEYVPPRQAWRNEVISGEDRMEEQQQPGRRRLNGNISEYYDDVDPQYADEVVSPTTSAYAQTVPPISLVSPPSARGPYSEFRPPPPNANGQGYYQRRGPRVAMPSPHGPPHNGSYGPRQAYPSDFRGQHQQPYFPAPPQSPDGSVLSSFTSVSQRGVNPRYYQQPPNVPLPQSRPDRTDVVLRGNPDFELAGVSAGRRGQRLPQAPTLMVGRQNDSPYAAVNSRSASSPNINNTE</sequence>
<dbReference type="EMBL" id="MU970090">
    <property type="protein sequence ID" value="KAK9321797.1"/>
    <property type="molecule type" value="Genomic_DNA"/>
</dbReference>
<reference evidence="2" key="1">
    <citation type="journal article" date="2024" name="Front. Bioeng. Biotechnol.">
        <title>Genome-scale model development and genomic sequencing of the oleaginous clade Lipomyces.</title>
        <authorList>
            <person name="Czajka J.J."/>
            <person name="Han Y."/>
            <person name="Kim J."/>
            <person name="Mondo S.J."/>
            <person name="Hofstad B.A."/>
            <person name="Robles A."/>
            <person name="Haridas S."/>
            <person name="Riley R."/>
            <person name="LaButti K."/>
            <person name="Pangilinan J."/>
            <person name="Andreopoulos W."/>
            <person name="Lipzen A."/>
            <person name="Yan J."/>
            <person name="Wang M."/>
            <person name="Ng V."/>
            <person name="Grigoriev I.V."/>
            <person name="Spatafora J.W."/>
            <person name="Magnuson J.K."/>
            <person name="Baker S.E."/>
            <person name="Pomraning K.R."/>
        </authorList>
    </citation>
    <scope>NUCLEOTIDE SEQUENCE [LARGE SCALE GENOMIC DNA]</scope>
    <source>
        <strain evidence="2">CBS 10300</strain>
    </source>
</reference>
<proteinExistence type="predicted"/>
<comment type="caution">
    <text evidence="1">The sequence shown here is derived from an EMBL/GenBank/DDBJ whole genome shotgun (WGS) entry which is preliminary data.</text>
</comment>